<comment type="caution">
    <text evidence="7">The sequence shown here is derived from an EMBL/GenBank/DDBJ whole genome shotgun (WGS) entry which is preliminary data.</text>
</comment>
<dbReference type="PRINTS" id="PR00420">
    <property type="entry name" value="RNGMNOXGNASE"/>
</dbReference>
<gene>
    <name evidence="7" type="ORF">E4U43_003212</name>
</gene>
<dbReference type="InterPro" id="IPR036188">
    <property type="entry name" value="FAD/NAD-bd_sf"/>
</dbReference>
<reference evidence="7" key="1">
    <citation type="journal article" date="2020" name="bioRxiv">
        <title>Whole genome comparisons of ergot fungi reveals the divergence and evolution of species within the genus Claviceps are the result of varying mechanisms driving genome evolution and host range expansion.</title>
        <authorList>
            <person name="Wyka S.A."/>
            <person name="Mondo S.J."/>
            <person name="Liu M."/>
            <person name="Dettman J."/>
            <person name="Nalam V."/>
            <person name="Broders K.D."/>
        </authorList>
    </citation>
    <scope>NUCLEOTIDE SEQUENCE</scope>
    <source>
        <strain evidence="7">CCC 602</strain>
    </source>
</reference>
<evidence type="ECO:0000256" key="4">
    <source>
        <dbReference type="ARBA" id="ARBA00023002"/>
    </source>
</evidence>
<dbReference type="PANTHER" id="PTHR13789:SF309">
    <property type="entry name" value="PUTATIVE (AFU_ORTHOLOGUE AFUA_6G14510)-RELATED"/>
    <property type="match status" value="1"/>
</dbReference>
<dbReference type="Proteomes" id="UP000748025">
    <property type="component" value="Unassembled WGS sequence"/>
</dbReference>
<keyword evidence="5" id="KW-0503">Monooxygenase</keyword>
<protein>
    <recommendedName>
        <fullName evidence="6">FAD-binding domain-containing protein</fullName>
    </recommendedName>
</protein>
<evidence type="ECO:0000313" key="7">
    <source>
        <dbReference type="EMBL" id="KAG5994541.1"/>
    </source>
</evidence>
<dbReference type="SUPFAM" id="SSF54373">
    <property type="entry name" value="FAD-linked reductases, C-terminal domain"/>
    <property type="match status" value="1"/>
</dbReference>
<dbReference type="GO" id="GO:0004497">
    <property type="term" value="F:monooxygenase activity"/>
    <property type="evidence" value="ECO:0007669"/>
    <property type="project" value="UniProtKB-KW"/>
</dbReference>
<evidence type="ECO:0000259" key="6">
    <source>
        <dbReference type="Pfam" id="PF01494"/>
    </source>
</evidence>
<dbReference type="GO" id="GO:0071949">
    <property type="term" value="F:FAD binding"/>
    <property type="evidence" value="ECO:0007669"/>
    <property type="project" value="InterPro"/>
</dbReference>
<evidence type="ECO:0000256" key="1">
    <source>
        <dbReference type="ARBA" id="ARBA00007992"/>
    </source>
</evidence>
<evidence type="ECO:0000256" key="2">
    <source>
        <dbReference type="ARBA" id="ARBA00022630"/>
    </source>
</evidence>
<comment type="similarity">
    <text evidence="1">Belongs to the paxM FAD-dependent monooxygenase family.</text>
</comment>
<proteinExistence type="inferred from homology"/>
<dbReference type="Gene3D" id="3.50.50.60">
    <property type="entry name" value="FAD/NAD(P)-binding domain"/>
    <property type="match status" value="1"/>
</dbReference>
<dbReference type="OrthoDB" id="16820at2759"/>
<dbReference type="EMBL" id="SRPW01002221">
    <property type="protein sequence ID" value="KAG5994541.1"/>
    <property type="molecule type" value="Genomic_DNA"/>
</dbReference>
<sequence length="455" mass="50993">MEVIIVGSGISGVTLAITLSRYRNVKVTIFEKTTELRNVGNGLQIPCNSSHTMRCLGLLDKLRALAKQAATSFRSLTYDGKVVLDRNLRVYEELYGAPWLLLHRADYLHMLLDEARRLGVVLKSGCQVTDVDFSAPSVTLENGEVYNADLIVGADGIHSRIRSVMHPSIRAVPTGEYAYRGLFEQWKFSSNPSLQHLVSSPDVVRLWRGPRANAVLYPLQGGKLFNFVIPISDTAFNEACTKSDKSLLDSVKERLRDWDPLLLEVLGQADQLIRFPLYQVPELPSWSRGSVALIGDAAHAMLPHLAQGAATAVEDGFVLGTLLGRWAQDHLSARPEDNTPAVRRRKIQTLLRSYENIQRERITRIASCSRWTGTLEHLPSGPDQRARDAEFAAFDPYHPESCVSGLPWIDGRWNRELLGRKADQVTEREFKRVVDGWKLEAEQQVRGDGYGRARL</sequence>
<keyword evidence="4" id="KW-0560">Oxidoreductase</keyword>
<dbReference type="AlphaFoldDB" id="A0A9P7SXV9"/>
<keyword evidence="2" id="KW-0285">Flavoprotein</keyword>
<dbReference type="Pfam" id="PF01494">
    <property type="entry name" value="FAD_binding_3"/>
    <property type="match status" value="1"/>
</dbReference>
<feature type="domain" description="FAD-binding" evidence="6">
    <location>
        <begin position="2"/>
        <end position="326"/>
    </location>
</feature>
<dbReference type="InterPro" id="IPR002938">
    <property type="entry name" value="FAD-bd"/>
</dbReference>
<evidence type="ECO:0000256" key="5">
    <source>
        <dbReference type="ARBA" id="ARBA00023033"/>
    </source>
</evidence>
<keyword evidence="8" id="KW-1185">Reference proteome</keyword>
<dbReference type="PANTHER" id="PTHR13789">
    <property type="entry name" value="MONOOXYGENASE"/>
    <property type="match status" value="1"/>
</dbReference>
<keyword evidence="3" id="KW-0274">FAD</keyword>
<evidence type="ECO:0000256" key="3">
    <source>
        <dbReference type="ARBA" id="ARBA00022827"/>
    </source>
</evidence>
<name>A0A9P7SXV9_9HYPO</name>
<dbReference type="SUPFAM" id="SSF51905">
    <property type="entry name" value="FAD/NAD(P)-binding domain"/>
    <property type="match status" value="1"/>
</dbReference>
<evidence type="ECO:0000313" key="8">
    <source>
        <dbReference type="Proteomes" id="UP000748025"/>
    </source>
</evidence>
<accession>A0A9P7SXV9</accession>
<organism evidence="7 8">
    <name type="scientific">Claviceps pusilla</name>
    <dbReference type="NCBI Taxonomy" id="123648"/>
    <lineage>
        <taxon>Eukaryota</taxon>
        <taxon>Fungi</taxon>
        <taxon>Dikarya</taxon>
        <taxon>Ascomycota</taxon>
        <taxon>Pezizomycotina</taxon>
        <taxon>Sordariomycetes</taxon>
        <taxon>Hypocreomycetidae</taxon>
        <taxon>Hypocreales</taxon>
        <taxon>Clavicipitaceae</taxon>
        <taxon>Claviceps</taxon>
    </lineage>
</organism>
<dbReference type="InterPro" id="IPR050493">
    <property type="entry name" value="FAD-dep_Monooxygenase_BioMet"/>
</dbReference>